<evidence type="ECO:0000313" key="1">
    <source>
        <dbReference type="EMBL" id="CAH1111594.1"/>
    </source>
</evidence>
<dbReference type="PANTHER" id="PTHR46601:SF1">
    <property type="entry name" value="ADF-H DOMAIN-CONTAINING PROTEIN"/>
    <property type="match status" value="1"/>
</dbReference>
<dbReference type="OrthoDB" id="6759337at2759"/>
<reference evidence="1" key="1">
    <citation type="submission" date="2022-01" db="EMBL/GenBank/DDBJ databases">
        <authorList>
            <person name="King R."/>
        </authorList>
    </citation>
    <scope>NUCLEOTIDE SEQUENCE</scope>
</reference>
<evidence type="ECO:0000313" key="2">
    <source>
        <dbReference type="Proteomes" id="UP001153636"/>
    </source>
</evidence>
<dbReference type="PANTHER" id="PTHR46601">
    <property type="entry name" value="ULP_PROTEASE DOMAIN-CONTAINING PROTEIN"/>
    <property type="match status" value="1"/>
</dbReference>
<protein>
    <submittedName>
        <fullName evidence="1">Uncharacterized protein</fullName>
    </submittedName>
</protein>
<accession>A0A9P0D711</accession>
<dbReference type="Proteomes" id="UP001153636">
    <property type="component" value="Chromosome 6"/>
</dbReference>
<proteinExistence type="predicted"/>
<sequence length="202" mass="23475">MIDESTPDELCKSLCCENDILDVKCLARMCPLCKDKELRIVEFENAENVVFERWTVQKHKLMIRGKEKICKKTIKEKVYTTKEILLQTLKSSIKDFLLHVRNIQHQYGVIKQLKNNLGTDEVLIHMDFSENYSCKYAEEVQSAHFRGSKLQLSLHTVVTYHKSDIDRQVTTNCFCTASKNLRHDKVAICAHLMPVIDKLKES</sequence>
<dbReference type="AlphaFoldDB" id="A0A9P0D711"/>
<name>A0A9P0D711_9CUCU</name>
<keyword evidence="2" id="KW-1185">Reference proteome</keyword>
<dbReference type="EMBL" id="OV651818">
    <property type="protein sequence ID" value="CAH1111594.1"/>
    <property type="molecule type" value="Genomic_DNA"/>
</dbReference>
<gene>
    <name evidence="1" type="ORF">PSYICH_LOCUS12850</name>
</gene>
<organism evidence="1 2">
    <name type="scientific">Psylliodes chrysocephalus</name>
    <dbReference type="NCBI Taxonomy" id="3402493"/>
    <lineage>
        <taxon>Eukaryota</taxon>
        <taxon>Metazoa</taxon>
        <taxon>Ecdysozoa</taxon>
        <taxon>Arthropoda</taxon>
        <taxon>Hexapoda</taxon>
        <taxon>Insecta</taxon>
        <taxon>Pterygota</taxon>
        <taxon>Neoptera</taxon>
        <taxon>Endopterygota</taxon>
        <taxon>Coleoptera</taxon>
        <taxon>Polyphaga</taxon>
        <taxon>Cucujiformia</taxon>
        <taxon>Chrysomeloidea</taxon>
        <taxon>Chrysomelidae</taxon>
        <taxon>Galerucinae</taxon>
        <taxon>Alticini</taxon>
        <taxon>Psylliodes</taxon>
    </lineage>
</organism>